<feature type="region of interest" description="Disordered" evidence="2">
    <location>
        <begin position="241"/>
        <end position="273"/>
    </location>
</feature>
<protein>
    <submittedName>
        <fullName evidence="3">Uncharacterized protein</fullName>
    </submittedName>
</protein>
<evidence type="ECO:0000313" key="4">
    <source>
        <dbReference type="Proteomes" id="UP000077202"/>
    </source>
</evidence>
<accession>A0A176WHU3</accession>
<dbReference type="AlphaFoldDB" id="A0A176WHU3"/>
<evidence type="ECO:0000313" key="3">
    <source>
        <dbReference type="EMBL" id="OAE32464.1"/>
    </source>
</evidence>
<feature type="region of interest" description="Disordered" evidence="2">
    <location>
        <begin position="119"/>
        <end position="151"/>
    </location>
</feature>
<dbReference type="GO" id="GO:0009733">
    <property type="term" value="P:response to auxin"/>
    <property type="evidence" value="ECO:0007669"/>
    <property type="project" value="InterPro"/>
</dbReference>
<proteinExistence type="inferred from homology"/>
<feature type="region of interest" description="Disordered" evidence="2">
    <location>
        <begin position="1"/>
        <end position="43"/>
    </location>
</feature>
<keyword evidence="4" id="KW-1185">Reference proteome</keyword>
<name>A0A176WHU3_MARPO</name>
<evidence type="ECO:0000256" key="2">
    <source>
        <dbReference type="SAM" id="MobiDB-lite"/>
    </source>
</evidence>
<sequence>MAASGDERATTTTTMSDEYRMSPSRGTTTTEEKCQQRARKSHFFSRSLSRGNFSWSFVRSALQPAATRSSGLSSSSANSLCSDEFPMAASRSSGSTSASGSGSVSNVSDVSSDACSSCSTSTSTSTSSPRSQSRRSAGTSGKRKGSKLSSGERKAVLVDKVPFGKSSKYLTVYVGPRIEQSVKYVISRKLLAHPLFQVLLKCSEDEFGEDFSVEKGVAIICDPALFLQVVRAVDDNMWNAQSAGPDDSDSNYDADSGHDLNTSSILDMVSDTE</sequence>
<dbReference type="EMBL" id="LVLJ01000809">
    <property type="protein sequence ID" value="OAE32464.1"/>
    <property type="molecule type" value="Genomic_DNA"/>
</dbReference>
<reference evidence="3" key="1">
    <citation type="submission" date="2016-03" db="EMBL/GenBank/DDBJ databases">
        <title>Mechanisms controlling the formation of the plant cell surface in tip-growing cells are functionally conserved among land plants.</title>
        <authorList>
            <person name="Honkanen S."/>
            <person name="Jones V.A."/>
            <person name="Morieri G."/>
            <person name="Champion C."/>
            <person name="Hetherington A.J."/>
            <person name="Kelly S."/>
            <person name="Saint-Marcoux D."/>
            <person name="Proust H."/>
            <person name="Prescott H."/>
            <person name="Dolan L."/>
        </authorList>
    </citation>
    <scope>NUCLEOTIDE SEQUENCE [LARGE SCALE GENOMIC DNA]</scope>
    <source>
        <tissue evidence="3">Whole gametophyte</tissue>
    </source>
</reference>
<dbReference type="PANTHER" id="PTHR31374:SF32">
    <property type="entry name" value="SAUR FAMILY PROTEIN"/>
    <property type="match status" value="1"/>
</dbReference>
<feature type="compositionally biased region" description="Low complexity" evidence="2">
    <location>
        <begin position="119"/>
        <end position="140"/>
    </location>
</feature>
<organism evidence="3 4">
    <name type="scientific">Marchantia polymorpha subsp. ruderalis</name>
    <dbReference type="NCBI Taxonomy" id="1480154"/>
    <lineage>
        <taxon>Eukaryota</taxon>
        <taxon>Viridiplantae</taxon>
        <taxon>Streptophyta</taxon>
        <taxon>Embryophyta</taxon>
        <taxon>Marchantiophyta</taxon>
        <taxon>Marchantiopsida</taxon>
        <taxon>Marchantiidae</taxon>
        <taxon>Marchantiales</taxon>
        <taxon>Marchantiaceae</taxon>
        <taxon>Marchantia</taxon>
    </lineage>
</organism>
<dbReference type="PANTHER" id="PTHR31374">
    <property type="entry name" value="AUXIN-INDUCED PROTEIN-LIKE-RELATED"/>
    <property type="match status" value="1"/>
</dbReference>
<dbReference type="Pfam" id="PF02519">
    <property type="entry name" value="Auxin_inducible"/>
    <property type="match status" value="1"/>
</dbReference>
<evidence type="ECO:0000256" key="1">
    <source>
        <dbReference type="ARBA" id="ARBA00006974"/>
    </source>
</evidence>
<comment type="similarity">
    <text evidence="1">Belongs to the ARG7 family.</text>
</comment>
<gene>
    <name evidence="3" type="ORF">AXG93_3468s1040</name>
</gene>
<comment type="caution">
    <text evidence="3">The sequence shown here is derived from an EMBL/GenBank/DDBJ whole genome shotgun (WGS) entry which is preliminary data.</text>
</comment>
<dbReference type="Proteomes" id="UP000077202">
    <property type="component" value="Unassembled WGS sequence"/>
</dbReference>
<dbReference type="InterPro" id="IPR003676">
    <property type="entry name" value="SAUR_fam"/>
</dbReference>